<dbReference type="InterPro" id="IPR044791">
    <property type="entry name" value="Beta-glucanase/XTH"/>
</dbReference>
<protein>
    <recommendedName>
        <fullName evidence="4">GH16 domain-containing protein</fullName>
    </recommendedName>
</protein>
<reference evidence="5 6" key="1">
    <citation type="journal article" date="2017" name="Nat. Commun.">
        <title>Genome assembly with in vitro proximity ligation data and whole-genome triplication in lettuce.</title>
        <authorList>
            <person name="Reyes-Chin-Wo S."/>
            <person name="Wang Z."/>
            <person name="Yang X."/>
            <person name="Kozik A."/>
            <person name="Arikit S."/>
            <person name="Song C."/>
            <person name="Xia L."/>
            <person name="Froenicke L."/>
            <person name="Lavelle D.O."/>
            <person name="Truco M.J."/>
            <person name="Xia R."/>
            <person name="Zhu S."/>
            <person name="Xu C."/>
            <person name="Xu H."/>
            <person name="Xu X."/>
            <person name="Cox K."/>
            <person name="Korf I."/>
            <person name="Meyers B.C."/>
            <person name="Michelmore R.W."/>
        </authorList>
    </citation>
    <scope>NUCLEOTIDE SEQUENCE [LARGE SCALE GENOMIC DNA]</scope>
    <source>
        <strain evidence="6">cv. Salinas</strain>
        <tissue evidence="5">Seedlings</tissue>
    </source>
</reference>
<keyword evidence="6" id="KW-1185">Reference proteome</keyword>
<evidence type="ECO:0000256" key="3">
    <source>
        <dbReference type="SAM" id="SignalP"/>
    </source>
</evidence>
<evidence type="ECO:0000256" key="2">
    <source>
        <dbReference type="ARBA" id="ARBA00023295"/>
    </source>
</evidence>
<comment type="caution">
    <text evidence="5">The sequence shown here is derived from an EMBL/GenBank/DDBJ whole genome shotgun (WGS) entry which is preliminary data.</text>
</comment>
<dbReference type="Pfam" id="PF00722">
    <property type="entry name" value="Glyco_hydro_16"/>
    <property type="match status" value="1"/>
</dbReference>
<feature type="domain" description="GH16" evidence="4">
    <location>
        <begin position="34"/>
        <end position="100"/>
    </location>
</feature>
<evidence type="ECO:0000256" key="1">
    <source>
        <dbReference type="ARBA" id="ARBA00022801"/>
    </source>
</evidence>
<keyword evidence="2" id="KW-0326">Glycosidase</keyword>
<dbReference type="PANTHER" id="PTHR31062">
    <property type="entry name" value="XYLOGLUCAN ENDOTRANSGLUCOSYLASE/HYDROLASE PROTEIN 8-RELATED"/>
    <property type="match status" value="1"/>
</dbReference>
<proteinExistence type="predicted"/>
<organism evidence="5 6">
    <name type="scientific">Lactuca sativa</name>
    <name type="common">Garden lettuce</name>
    <dbReference type="NCBI Taxonomy" id="4236"/>
    <lineage>
        <taxon>Eukaryota</taxon>
        <taxon>Viridiplantae</taxon>
        <taxon>Streptophyta</taxon>
        <taxon>Embryophyta</taxon>
        <taxon>Tracheophyta</taxon>
        <taxon>Spermatophyta</taxon>
        <taxon>Magnoliopsida</taxon>
        <taxon>eudicotyledons</taxon>
        <taxon>Gunneridae</taxon>
        <taxon>Pentapetalae</taxon>
        <taxon>asterids</taxon>
        <taxon>campanulids</taxon>
        <taxon>Asterales</taxon>
        <taxon>Asteraceae</taxon>
        <taxon>Cichorioideae</taxon>
        <taxon>Cichorieae</taxon>
        <taxon>Lactucinae</taxon>
        <taxon>Lactuca</taxon>
    </lineage>
</organism>
<dbReference type="Gene3D" id="2.60.120.200">
    <property type="match status" value="1"/>
</dbReference>
<dbReference type="GO" id="GO:0004553">
    <property type="term" value="F:hydrolase activity, hydrolyzing O-glycosyl compounds"/>
    <property type="evidence" value="ECO:0007669"/>
    <property type="project" value="InterPro"/>
</dbReference>
<feature type="chain" id="PRO_5040485624" description="GH16 domain-containing protein" evidence="3">
    <location>
        <begin position="28"/>
        <end position="107"/>
    </location>
</feature>
<feature type="signal peptide" evidence="3">
    <location>
        <begin position="1"/>
        <end position="27"/>
    </location>
</feature>
<dbReference type="Proteomes" id="UP000235145">
    <property type="component" value="Unassembled WGS sequence"/>
</dbReference>
<evidence type="ECO:0000313" key="5">
    <source>
        <dbReference type="EMBL" id="KAJ0185560.1"/>
    </source>
</evidence>
<dbReference type="InterPro" id="IPR013320">
    <property type="entry name" value="ConA-like_dom_sf"/>
</dbReference>
<keyword evidence="3" id="KW-0732">Signal</keyword>
<evidence type="ECO:0000259" key="4">
    <source>
        <dbReference type="Pfam" id="PF00722"/>
    </source>
</evidence>
<dbReference type="EMBL" id="NBSK02000009">
    <property type="protein sequence ID" value="KAJ0185560.1"/>
    <property type="molecule type" value="Genomic_DNA"/>
</dbReference>
<dbReference type="AlphaFoldDB" id="A0A9R1WMW9"/>
<sequence length="107" mass="11820">MGLHLWMIMKMMVVLSKVIFLLRVSDATPNASFDENYKIIWGNQHVQLLNQGREVQLSLDKSSGAGFGSKLYFGSGSFQMKIKLPAKDSGGIVTAFYVCTNVLNLSS</sequence>
<accession>A0A9R1WMW9</accession>
<keyword evidence="1" id="KW-0378">Hydrolase</keyword>
<name>A0A9R1WMW9_LACSA</name>
<evidence type="ECO:0000313" key="6">
    <source>
        <dbReference type="Proteomes" id="UP000235145"/>
    </source>
</evidence>
<gene>
    <name evidence="5" type="ORF">LSAT_V11C900460460</name>
</gene>
<dbReference type="SUPFAM" id="SSF49899">
    <property type="entry name" value="Concanavalin A-like lectins/glucanases"/>
    <property type="match status" value="1"/>
</dbReference>
<dbReference type="InterPro" id="IPR000757">
    <property type="entry name" value="Beta-glucanase-like"/>
</dbReference>
<dbReference type="GO" id="GO:0005975">
    <property type="term" value="P:carbohydrate metabolic process"/>
    <property type="evidence" value="ECO:0007669"/>
    <property type="project" value="InterPro"/>
</dbReference>